<dbReference type="PANTHER" id="PTHR36933:SF1">
    <property type="entry name" value="SLL0788 PROTEIN"/>
    <property type="match status" value="1"/>
</dbReference>
<dbReference type="Gene3D" id="1.20.1260.10">
    <property type="match status" value="1"/>
</dbReference>
<protein>
    <submittedName>
        <fullName evidence="3">DUF305 domain-containing protein</fullName>
    </submittedName>
</protein>
<accession>A0ABS9QLB4</accession>
<feature type="transmembrane region" description="Helical" evidence="1">
    <location>
        <begin position="67"/>
        <end position="86"/>
    </location>
</feature>
<evidence type="ECO:0000313" key="4">
    <source>
        <dbReference type="Proteomes" id="UP001201701"/>
    </source>
</evidence>
<reference evidence="3 4" key="1">
    <citation type="submission" date="2022-02" db="EMBL/GenBank/DDBJ databases">
        <title>Draft genome sequence of Mezorhizobium retamae strain IRAMC:0171 isolated from Retama raetam nodules.</title>
        <authorList>
            <person name="Bengaied R."/>
            <person name="Sbissi I."/>
            <person name="Huber K."/>
            <person name="Ghodbane F."/>
            <person name="Nouioui I."/>
            <person name="Tarhouni M."/>
            <person name="Gtari M."/>
        </authorList>
    </citation>
    <scope>NUCLEOTIDE SEQUENCE [LARGE SCALE GENOMIC DNA]</scope>
    <source>
        <strain evidence="3 4">IRAMC:0171</strain>
    </source>
</reference>
<dbReference type="InterPro" id="IPR012347">
    <property type="entry name" value="Ferritin-like"/>
</dbReference>
<dbReference type="InterPro" id="IPR005183">
    <property type="entry name" value="DUF305_CopM-like"/>
</dbReference>
<gene>
    <name evidence="3" type="ORF">L4923_24670</name>
</gene>
<evidence type="ECO:0000256" key="1">
    <source>
        <dbReference type="SAM" id="Phobius"/>
    </source>
</evidence>
<dbReference type="RefSeq" id="WP_239369755.1">
    <property type="nucleotide sequence ID" value="NZ_JAKREW010000037.1"/>
</dbReference>
<sequence>MRTPYLNLSINLIFSALVMYLVMFSMIDAWADFYNNLNMLYMTLMMLAPMAILMIVTMPGMYPSKRANVVICLAAIVVFVAAFGLTRKQGLVDDSQFLRSMIPHHSGAILMCREAQLEKPGIKELCDGIIRSQQDEIRQMEALLAGSS</sequence>
<keyword evidence="1" id="KW-0812">Transmembrane</keyword>
<evidence type="ECO:0000259" key="2">
    <source>
        <dbReference type="Pfam" id="PF03713"/>
    </source>
</evidence>
<evidence type="ECO:0000313" key="3">
    <source>
        <dbReference type="EMBL" id="MCG7508239.1"/>
    </source>
</evidence>
<keyword evidence="1" id="KW-1133">Transmembrane helix</keyword>
<dbReference type="Proteomes" id="UP001201701">
    <property type="component" value="Unassembled WGS sequence"/>
</dbReference>
<feature type="domain" description="DUF305" evidence="2">
    <location>
        <begin position="86"/>
        <end position="144"/>
    </location>
</feature>
<dbReference type="PANTHER" id="PTHR36933">
    <property type="entry name" value="SLL0788 PROTEIN"/>
    <property type="match status" value="1"/>
</dbReference>
<comment type="caution">
    <text evidence="3">The sequence shown here is derived from an EMBL/GenBank/DDBJ whole genome shotgun (WGS) entry which is preliminary data.</text>
</comment>
<proteinExistence type="predicted"/>
<keyword evidence="1" id="KW-0472">Membrane</keyword>
<organism evidence="3 4">
    <name type="scientific">Mesorhizobium retamae</name>
    <dbReference type="NCBI Taxonomy" id="2912854"/>
    <lineage>
        <taxon>Bacteria</taxon>
        <taxon>Pseudomonadati</taxon>
        <taxon>Pseudomonadota</taxon>
        <taxon>Alphaproteobacteria</taxon>
        <taxon>Hyphomicrobiales</taxon>
        <taxon>Phyllobacteriaceae</taxon>
        <taxon>Mesorhizobium</taxon>
    </lineage>
</organism>
<dbReference type="EMBL" id="JAKREW010000037">
    <property type="protein sequence ID" value="MCG7508239.1"/>
    <property type="molecule type" value="Genomic_DNA"/>
</dbReference>
<name>A0ABS9QLB4_9HYPH</name>
<feature type="transmembrane region" description="Helical" evidence="1">
    <location>
        <begin position="6"/>
        <end position="27"/>
    </location>
</feature>
<feature type="transmembrane region" description="Helical" evidence="1">
    <location>
        <begin position="39"/>
        <end position="61"/>
    </location>
</feature>
<keyword evidence="4" id="KW-1185">Reference proteome</keyword>
<dbReference type="Pfam" id="PF03713">
    <property type="entry name" value="DUF305"/>
    <property type="match status" value="1"/>
</dbReference>